<evidence type="ECO:0000259" key="8">
    <source>
        <dbReference type="SMART" id="SM00827"/>
    </source>
</evidence>
<feature type="active site" evidence="7">
    <location>
        <position position="200"/>
    </location>
</feature>
<dbReference type="OrthoDB" id="9808564at2"/>
<dbReference type="InterPro" id="IPR001227">
    <property type="entry name" value="Ac_transferase_dom_sf"/>
</dbReference>
<dbReference type="GO" id="GO:0004314">
    <property type="term" value="F:[acyl-carrier-protein] S-malonyltransferase activity"/>
    <property type="evidence" value="ECO:0007669"/>
    <property type="project" value="UniProtKB-EC"/>
</dbReference>
<dbReference type="GO" id="GO:0005829">
    <property type="term" value="C:cytosol"/>
    <property type="evidence" value="ECO:0007669"/>
    <property type="project" value="TreeGrafter"/>
</dbReference>
<dbReference type="GO" id="GO:0006633">
    <property type="term" value="P:fatty acid biosynthetic process"/>
    <property type="evidence" value="ECO:0007669"/>
    <property type="project" value="TreeGrafter"/>
</dbReference>
<dbReference type="Gene3D" id="3.40.366.10">
    <property type="entry name" value="Malonyl-Coenzyme A Acyl Carrier Protein, domain 2"/>
    <property type="match status" value="1"/>
</dbReference>
<name>A0A1A6C858_9GAMM</name>
<keyword evidence="10" id="KW-1185">Reference proteome</keyword>
<dbReference type="InterPro" id="IPR014043">
    <property type="entry name" value="Acyl_transferase_dom"/>
</dbReference>
<dbReference type="NCBIfam" id="TIGR00128">
    <property type="entry name" value="fabD"/>
    <property type="match status" value="1"/>
</dbReference>
<dbReference type="InterPro" id="IPR024925">
    <property type="entry name" value="Malonyl_CoA-ACP_transAc"/>
</dbReference>
<dbReference type="Gene3D" id="3.30.70.250">
    <property type="entry name" value="Malonyl-CoA ACP transacylase, ACP-binding"/>
    <property type="match status" value="1"/>
</dbReference>
<dbReference type="Proteomes" id="UP000029273">
    <property type="component" value="Unassembled WGS sequence"/>
</dbReference>
<proteinExistence type="inferred from homology"/>
<dbReference type="InterPro" id="IPR016036">
    <property type="entry name" value="Malonyl_transacylase_ACP-bd"/>
</dbReference>
<evidence type="ECO:0000256" key="5">
    <source>
        <dbReference type="ARBA" id="ARBA00048462"/>
    </source>
</evidence>
<protein>
    <recommendedName>
        <fullName evidence="2 6">Malonyl CoA-acyl carrier protein transacylase</fullName>
        <ecNumber evidence="1 6">2.3.1.39</ecNumber>
    </recommendedName>
</protein>
<dbReference type="FunFam" id="3.30.70.250:FF:000001">
    <property type="entry name" value="Malonyl CoA-acyl carrier protein transacylase"/>
    <property type="match status" value="1"/>
</dbReference>
<keyword evidence="3 6" id="KW-0808">Transferase</keyword>
<dbReference type="RefSeq" id="WP_038086388.1">
    <property type="nucleotide sequence ID" value="NZ_JQSG02000001.1"/>
</dbReference>
<organism evidence="9 10">
    <name type="scientific">Acidihalobacter prosperus</name>
    <dbReference type="NCBI Taxonomy" id="160660"/>
    <lineage>
        <taxon>Bacteria</taxon>
        <taxon>Pseudomonadati</taxon>
        <taxon>Pseudomonadota</taxon>
        <taxon>Gammaproteobacteria</taxon>
        <taxon>Chromatiales</taxon>
        <taxon>Ectothiorhodospiraceae</taxon>
        <taxon>Acidihalobacter</taxon>
    </lineage>
</organism>
<dbReference type="EC" id="2.3.1.39" evidence="1 6"/>
<gene>
    <name evidence="9" type="ORF">Thpro_020469</name>
</gene>
<accession>A0A1A6C858</accession>
<dbReference type="InterPro" id="IPR004410">
    <property type="entry name" value="Malonyl_CoA-ACP_transAc_FabD"/>
</dbReference>
<sequence>MSIAAVFPGQGSQSIGMLAALSDKYPQVRETFQEASDCLGYDLWSLVQNGPEEELGRTTVTQPAMLAAGVAVWRAWEEEGGCRPEVMAGHSLGEYTALVCAGALAFGDAVRLVAERGRLMQSAVPAGSGAMAAILGLADDQVAALCAKAAAGEVVEAVNFNAPGQVVVAGQSDAVARLMSLASEAGAKRVISLNVSVPSHCTLMKPAADAFADVLRDVTFGVARAPVIHNVDVTAKRDPAEIADALVRQLYNPVRWVETIEGFADEGIRVVFEFGPGKVLSGLNKRIDRSLKVLCVDDVKTLDAALELCEEYGS</sequence>
<comment type="similarity">
    <text evidence="6">Belongs to the fabD family.</text>
</comment>
<evidence type="ECO:0000313" key="10">
    <source>
        <dbReference type="Proteomes" id="UP000029273"/>
    </source>
</evidence>
<evidence type="ECO:0000256" key="7">
    <source>
        <dbReference type="PIRSR" id="PIRSR000446-1"/>
    </source>
</evidence>
<dbReference type="EMBL" id="JQSG02000001">
    <property type="protein sequence ID" value="OBS10753.1"/>
    <property type="molecule type" value="Genomic_DNA"/>
</dbReference>
<dbReference type="STRING" id="160660.BJI67_07660"/>
<dbReference type="InterPro" id="IPR050858">
    <property type="entry name" value="Mal-CoA-ACP_Trans/PKS_FabD"/>
</dbReference>
<dbReference type="SMART" id="SM00827">
    <property type="entry name" value="PKS_AT"/>
    <property type="match status" value="1"/>
</dbReference>
<dbReference type="SUPFAM" id="SSF52151">
    <property type="entry name" value="FabD/lysophospholipase-like"/>
    <property type="match status" value="1"/>
</dbReference>
<feature type="domain" description="Malonyl-CoA:ACP transacylase (MAT)" evidence="8">
    <location>
        <begin position="6"/>
        <end position="287"/>
    </location>
</feature>
<evidence type="ECO:0000256" key="3">
    <source>
        <dbReference type="ARBA" id="ARBA00022679"/>
    </source>
</evidence>
<comment type="caution">
    <text evidence="9">The sequence shown here is derived from an EMBL/GenBank/DDBJ whole genome shotgun (WGS) entry which is preliminary data.</text>
</comment>
<dbReference type="PIRSF" id="PIRSF000446">
    <property type="entry name" value="Mct"/>
    <property type="match status" value="1"/>
</dbReference>
<keyword evidence="4 6" id="KW-0012">Acyltransferase</keyword>
<evidence type="ECO:0000256" key="6">
    <source>
        <dbReference type="PIRNR" id="PIRNR000446"/>
    </source>
</evidence>
<evidence type="ECO:0000256" key="4">
    <source>
        <dbReference type="ARBA" id="ARBA00023315"/>
    </source>
</evidence>
<dbReference type="PANTHER" id="PTHR42681:SF1">
    <property type="entry name" value="MALONYL-COA-ACYL CARRIER PROTEIN TRANSACYLASE, MITOCHONDRIAL"/>
    <property type="match status" value="1"/>
</dbReference>
<feature type="active site" evidence="7">
    <location>
        <position position="91"/>
    </location>
</feature>
<dbReference type="InterPro" id="IPR016035">
    <property type="entry name" value="Acyl_Trfase/lysoPLipase"/>
</dbReference>
<evidence type="ECO:0000256" key="2">
    <source>
        <dbReference type="ARBA" id="ARBA00018953"/>
    </source>
</evidence>
<dbReference type="AlphaFoldDB" id="A0A1A6C858"/>
<reference evidence="9 10" key="1">
    <citation type="journal article" date="2014" name="Genome Announc.">
        <title>Draft Genome Sequence of the Iron-Oxidizing, Acidophilic, and Halotolerant 'Thiobacillus prosperus' Type Strain DSM 5130.</title>
        <authorList>
            <person name="Ossandon F.J."/>
            <person name="Cardenas J.P."/>
            <person name="Corbett M."/>
            <person name="Quatrini R."/>
            <person name="Holmes D.S."/>
            <person name="Watkin E."/>
        </authorList>
    </citation>
    <scope>NUCLEOTIDE SEQUENCE [LARGE SCALE GENOMIC DNA]</scope>
    <source>
        <strain evidence="9 10">DSM 5130</strain>
    </source>
</reference>
<evidence type="ECO:0000256" key="1">
    <source>
        <dbReference type="ARBA" id="ARBA00013258"/>
    </source>
</evidence>
<dbReference type="PANTHER" id="PTHR42681">
    <property type="entry name" value="MALONYL-COA-ACYL CARRIER PROTEIN TRANSACYLASE, MITOCHONDRIAL"/>
    <property type="match status" value="1"/>
</dbReference>
<comment type="catalytic activity">
    <reaction evidence="5 6">
        <text>holo-[ACP] + malonyl-CoA = malonyl-[ACP] + CoA</text>
        <dbReference type="Rhea" id="RHEA:41792"/>
        <dbReference type="Rhea" id="RHEA-COMP:9623"/>
        <dbReference type="Rhea" id="RHEA-COMP:9685"/>
        <dbReference type="ChEBI" id="CHEBI:57287"/>
        <dbReference type="ChEBI" id="CHEBI:57384"/>
        <dbReference type="ChEBI" id="CHEBI:64479"/>
        <dbReference type="ChEBI" id="CHEBI:78449"/>
        <dbReference type="EC" id="2.3.1.39"/>
    </reaction>
</comment>
<dbReference type="SUPFAM" id="SSF55048">
    <property type="entry name" value="Probable ACP-binding domain of malonyl-CoA ACP transacylase"/>
    <property type="match status" value="1"/>
</dbReference>
<dbReference type="Pfam" id="PF00698">
    <property type="entry name" value="Acyl_transf_1"/>
    <property type="match status" value="1"/>
</dbReference>
<evidence type="ECO:0000313" key="9">
    <source>
        <dbReference type="EMBL" id="OBS10753.1"/>
    </source>
</evidence>